<keyword evidence="3" id="KW-0820">tRNA-binding</keyword>
<organism evidence="14 15">
    <name type="scientific">Splendidivirga corallicola</name>
    <dbReference type="NCBI Taxonomy" id="3051826"/>
    <lineage>
        <taxon>Bacteria</taxon>
        <taxon>Pseudomonadati</taxon>
        <taxon>Bacteroidota</taxon>
        <taxon>Cytophagia</taxon>
        <taxon>Cytophagales</taxon>
        <taxon>Splendidivirgaceae</taxon>
        <taxon>Splendidivirga</taxon>
    </lineage>
</organism>
<comment type="cofactor">
    <cofactor evidence="1 12">
        <name>FMN</name>
        <dbReference type="ChEBI" id="CHEBI:58210"/>
    </cofactor>
</comment>
<evidence type="ECO:0000256" key="3">
    <source>
        <dbReference type="ARBA" id="ARBA00022555"/>
    </source>
</evidence>
<comment type="caution">
    <text evidence="14">The sequence shown here is derived from an EMBL/GenBank/DDBJ whole genome shotgun (WGS) entry which is preliminary data.</text>
</comment>
<evidence type="ECO:0000256" key="6">
    <source>
        <dbReference type="ARBA" id="ARBA00022694"/>
    </source>
</evidence>
<dbReference type="Gene3D" id="1.10.1200.80">
    <property type="entry name" value="Putative flavin oxidoreducatase, domain 2"/>
    <property type="match status" value="1"/>
</dbReference>
<dbReference type="InterPro" id="IPR018517">
    <property type="entry name" value="tRNA_hU_synthase_CS"/>
</dbReference>
<accession>A0ABT8KW95</accession>
<evidence type="ECO:0000256" key="8">
    <source>
        <dbReference type="ARBA" id="ARBA00022884"/>
    </source>
</evidence>
<evidence type="ECO:0000256" key="7">
    <source>
        <dbReference type="ARBA" id="ARBA00022857"/>
    </source>
</evidence>
<keyword evidence="8" id="KW-0694">RNA-binding</keyword>
<dbReference type="Pfam" id="PF01207">
    <property type="entry name" value="Dus"/>
    <property type="match status" value="1"/>
</dbReference>
<evidence type="ECO:0000256" key="4">
    <source>
        <dbReference type="ARBA" id="ARBA00022630"/>
    </source>
</evidence>
<dbReference type="EC" id="1.3.1.-" evidence="12"/>
<dbReference type="Proteomes" id="UP001172082">
    <property type="component" value="Unassembled WGS sequence"/>
</dbReference>
<dbReference type="RefSeq" id="WP_346754457.1">
    <property type="nucleotide sequence ID" value="NZ_JAUJEA010000011.1"/>
</dbReference>
<feature type="domain" description="DUS-like FMN-binding" evidence="13">
    <location>
        <begin position="15"/>
        <end position="319"/>
    </location>
</feature>
<keyword evidence="7" id="KW-0521">NADP</keyword>
<proteinExistence type="inferred from homology"/>
<gene>
    <name evidence="14" type="primary">dusB</name>
    <name evidence="14" type="ORF">QQ008_23780</name>
</gene>
<comment type="catalytic activity">
    <reaction evidence="11">
        <text>a 5,6-dihydrouridine in tRNA + NAD(+) = a uridine in tRNA + NADH + H(+)</text>
        <dbReference type="Rhea" id="RHEA:54452"/>
        <dbReference type="Rhea" id="RHEA-COMP:13339"/>
        <dbReference type="Rhea" id="RHEA-COMP:13887"/>
        <dbReference type="ChEBI" id="CHEBI:15378"/>
        <dbReference type="ChEBI" id="CHEBI:57540"/>
        <dbReference type="ChEBI" id="CHEBI:57945"/>
        <dbReference type="ChEBI" id="CHEBI:65315"/>
        <dbReference type="ChEBI" id="CHEBI:74443"/>
    </reaction>
</comment>
<name>A0ABT8KW95_9BACT</name>
<dbReference type="InterPro" id="IPR024036">
    <property type="entry name" value="tRNA-dHydroUridine_Synthase_C"/>
</dbReference>
<evidence type="ECO:0000256" key="10">
    <source>
        <dbReference type="ARBA" id="ARBA00048205"/>
    </source>
</evidence>
<evidence type="ECO:0000256" key="5">
    <source>
        <dbReference type="ARBA" id="ARBA00022643"/>
    </source>
</evidence>
<evidence type="ECO:0000256" key="2">
    <source>
        <dbReference type="ARBA" id="ARBA00002790"/>
    </source>
</evidence>
<evidence type="ECO:0000256" key="11">
    <source>
        <dbReference type="ARBA" id="ARBA00048802"/>
    </source>
</evidence>
<dbReference type="PANTHER" id="PTHR45846:SF1">
    <property type="entry name" value="TRNA-DIHYDROURIDINE(47) SYNTHASE [NAD(P)(+)]-LIKE"/>
    <property type="match status" value="1"/>
</dbReference>
<keyword evidence="9 12" id="KW-0560">Oxidoreductase</keyword>
<dbReference type="InterPro" id="IPR013785">
    <property type="entry name" value="Aldolase_TIM"/>
</dbReference>
<comment type="similarity">
    <text evidence="12">Belongs to the dus family.</text>
</comment>
<keyword evidence="5 12" id="KW-0288">FMN</keyword>
<evidence type="ECO:0000313" key="14">
    <source>
        <dbReference type="EMBL" id="MDN5204434.1"/>
    </source>
</evidence>
<evidence type="ECO:0000256" key="12">
    <source>
        <dbReference type="PIRNR" id="PIRNR006621"/>
    </source>
</evidence>
<dbReference type="InterPro" id="IPR004652">
    <property type="entry name" value="DusB-like"/>
</dbReference>
<dbReference type="InterPro" id="IPR035587">
    <property type="entry name" value="DUS-like_FMN-bd"/>
</dbReference>
<protein>
    <recommendedName>
        <fullName evidence="12">tRNA-dihydrouridine synthase</fullName>
        <ecNumber evidence="12">1.3.1.-</ecNumber>
    </recommendedName>
</protein>
<dbReference type="PANTHER" id="PTHR45846">
    <property type="entry name" value="TRNA-DIHYDROURIDINE(47) SYNTHASE [NAD(P)(+)]-LIKE"/>
    <property type="match status" value="1"/>
</dbReference>
<sequence length="332" mass="37925">MVKISNLELNEFPLLLAPMEDVSDPPFRAVCKENGADMMYTEFISAEGLIRDAAKSVKKLDIYDYERPIGIQIFGDKIESMREAARIAEEAQPEILDINYGCPVKKVACKGAGAGILLDLPKMQAMTKEIVDNVSLPVTVKTRLGWDENSIKIIEAAKRLQDVGVQALTIHGRTRKQMYKGEADWSYIAEVKNHPDIHIPIFGNGDIDSPEKALEYKNKYGVDGIMIGRASIGYPWIFNEIKHYFKTGEKLQAPDIHERVSVAKKHLDFSIEWKGDRKGIYEMRRHYTNYFRGIPNFKPFRTKLVECNDYHEIRELLDEIAARFEFSFSTTP</sequence>
<dbReference type="EMBL" id="JAUJEA010000011">
    <property type="protein sequence ID" value="MDN5204434.1"/>
    <property type="molecule type" value="Genomic_DNA"/>
</dbReference>
<dbReference type="NCBIfam" id="TIGR00737">
    <property type="entry name" value="nifR3_yhdG"/>
    <property type="match status" value="1"/>
</dbReference>
<evidence type="ECO:0000313" key="15">
    <source>
        <dbReference type="Proteomes" id="UP001172082"/>
    </source>
</evidence>
<comment type="function">
    <text evidence="2 12">Catalyzes the synthesis of 5,6-dihydrouridine (D), a modified base found in the D-loop of most tRNAs, via the reduction of the C5-C6 double bond in target uridines.</text>
</comment>
<dbReference type="PIRSF" id="PIRSF006621">
    <property type="entry name" value="Dus"/>
    <property type="match status" value="1"/>
</dbReference>
<evidence type="ECO:0000259" key="13">
    <source>
        <dbReference type="Pfam" id="PF01207"/>
    </source>
</evidence>
<evidence type="ECO:0000256" key="1">
    <source>
        <dbReference type="ARBA" id="ARBA00001917"/>
    </source>
</evidence>
<dbReference type="CDD" id="cd02801">
    <property type="entry name" value="DUS_like_FMN"/>
    <property type="match status" value="1"/>
</dbReference>
<comment type="catalytic activity">
    <reaction evidence="10">
        <text>a 5,6-dihydrouridine in tRNA + NADP(+) = a uridine in tRNA + NADPH + H(+)</text>
        <dbReference type="Rhea" id="RHEA:23624"/>
        <dbReference type="Rhea" id="RHEA-COMP:13339"/>
        <dbReference type="Rhea" id="RHEA-COMP:13887"/>
        <dbReference type="ChEBI" id="CHEBI:15378"/>
        <dbReference type="ChEBI" id="CHEBI:57783"/>
        <dbReference type="ChEBI" id="CHEBI:58349"/>
        <dbReference type="ChEBI" id="CHEBI:65315"/>
        <dbReference type="ChEBI" id="CHEBI:74443"/>
    </reaction>
</comment>
<keyword evidence="15" id="KW-1185">Reference proteome</keyword>
<reference evidence="14" key="1">
    <citation type="submission" date="2023-06" db="EMBL/GenBank/DDBJ databases">
        <title>Genomic of Parafulvivirga corallium.</title>
        <authorList>
            <person name="Wang G."/>
        </authorList>
    </citation>
    <scope>NUCLEOTIDE SEQUENCE</scope>
    <source>
        <strain evidence="14">BMA10</strain>
    </source>
</reference>
<dbReference type="Gene3D" id="3.20.20.70">
    <property type="entry name" value="Aldolase class I"/>
    <property type="match status" value="1"/>
</dbReference>
<dbReference type="InterPro" id="IPR001269">
    <property type="entry name" value="DUS_fam"/>
</dbReference>
<dbReference type="PROSITE" id="PS01136">
    <property type="entry name" value="UPF0034"/>
    <property type="match status" value="1"/>
</dbReference>
<dbReference type="GO" id="GO:0016491">
    <property type="term" value="F:oxidoreductase activity"/>
    <property type="evidence" value="ECO:0007669"/>
    <property type="project" value="UniProtKB-KW"/>
</dbReference>
<evidence type="ECO:0000256" key="9">
    <source>
        <dbReference type="ARBA" id="ARBA00023002"/>
    </source>
</evidence>
<dbReference type="SUPFAM" id="SSF51395">
    <property type="entry name" value="FMN-linked oxidoreductases"/>
    <property type="match status" value="1"/>
</dbReference>
<keyword evidence="4 12" id="KW-0285">Flavoprotein</keyword>
<keyword evidence="6 12" id="KW-0819">tRNA processing</keyword>